<dbReference type="InterPro" id="IPR057661">
    <property type="entry name" value="RsdA/BaiN/AoA(So)_Rossmann"/>
</dbReference>
<dbReference type="EMBL" id="CP001928">
    <property type="protein sequence ID" value="ADI37878.1"/>
    <property type="molecule type" value="Genomic_DNA"/>
</dbReference>
<evidence type="ECO:0000259" key="5">
    <source>
        <dbReference type="Pfam" id="PF22780"/>
    </source>
</evidence>
<evidence type="ECO:0000256" key="1">
    <source>
        <dbReference type="ARBA" id="ARBA00001974"/>
    </source>
</evidence>
<dbReference type="InterPro" id="IPR055178">
    <property type="entry name" value="RsdA/BaiN/AoA(So)-like_dom"/>
</dbReference>
<sequence length="400" mass="44042">MKIVVIGGGAAGFFSALTAKQSNPEIEVILIEKTAQLLSKVRVSGGGRCNVTHSCFDPRMLAANYPRGRKELLGPFHRFQPKDVIEWFRLRGVRLKTEGDGRMFPITDSSETIIDCLLNEVQKCGVKIWTRCKLKSVQIAEPGFLLDVGTAVPLKADRLIMATGSSRQGWEFACLLGHAIEEPVPSLFTFNVPEFPLEHFAGVSVTPAKIAIQGTKLEQTGPLLITHWGFSGPAALKLSAFGARYLAERHYEVCLSIDWVPEFSIQKFKEEHSSHPKKLLRQANPPSLPKKLWCALLKKAGVGDETVFAGFGKEKSAALAQVLSKDLYNVRGKTTNKEEFVTCGGIRLSQVDFKTMESKICPNLYFCGEILDIDGITGGFNFQNAWTTGWIAGRSASDFS</sequence>
<dbReference type="SUPFAM" id="SSF51905">
    <property type="entry name" value="FAD/NAD(P)-binding domain"/>
    <property type="match status" value="1"/>
</dbReference>
<keyword evidence="2" id="KW-0285">Flavoprotein</keyword>
<dbReference type="eggNOG" id="COG2081">
    <property type="taxonomic scope" value="Bacteria"/>
</dbReference>
<dbReference type="PRINTS" id="PR00411">
    <property type="entry name" value="PNDRDTASEI"/>
</dbReference>
<dbReference type="PANTHER" id="PTHR42887">
    <property type="entry name" value="OS12G0638800 PROTEIN"/>
    <property type="match status" value="1"/>
</dbReference>
<dbReference type="PRINTS" id="PR00368">
    <property type="entry name" value="FADPNR"/>
</dbReference>
<evidence type="ECO:0008006" key="8">
    <source>
        <dbReference type="Google" id="ProtNLM"/>
    </source>
</evidence>
<dbReference type="Proteomes" id="UP000001505">
    <property type="component" value="Chromosome"/>
</dbReference>
<name>D6YUR7_WADCW</name>
<dbReference type="NCBIfam" id="TIGR00275">
    <property type="entry name" value="aminoacetone oxidase family FAD-binding enzyme"/>
    <property type="match status" value="1"/>
</dbReference>
<dbReference type="PANTHER" id="PTHR42887:SF2">
    <property type="entry name" value="OS12G0638800 PROTEIN"/>
    <property type="match status" value="1"/>
</dbReference>
<organism evidence="6 7">
    <name type="scientific">Waddlia chondrophila (strain ATCC VR-1470 / WSU 86-1044)</name>
    <dbReference type="NCBI Taxonomy" id="716544"/>
    <lineage>
        <taxon>Bacteria</taxon>
        <taxon>Pseudomonadati</taxon>
        <taxon>Chlamydiota</taxon>
        <taxon>Chlamydiia</taxon>
        <taxon>Parachlamydiales</taxon>
        <taxon>Waddliaceae</taxon>
        <taxon>Waddlia</taxon>
    </lineage>
</organism>
<dbReference type="STRING" id="716544.wcw_0507"/>
<keyword evidence="7" id="KW-1185">Reference proteome</keyword>
<comment type="cofactor">
    <cofactor evidence="1">
        <name>FAD</name>
        <dbReference type="ChEBI" id="CHEBI:57692"/>
    </cofactor>
</comment>
<evidence type="ECO:0000256" key="3">
    <source>
        <dbReference type="ARBA" id="ARBA00022827"/>
    </source>
</evidence>
<dbReference type="KEGG" id="wch:wcw_0507"/>
<dbReference type="Pfam" id="PF03486">
    <property type="entry name" value="HI0933_like"/>
    <property type="match status" value="1"/>
</dbReference>
<keyword evidence="3" id="KW-0274">FAD</keyword>
<dbReference type="Gene3D" id="1.10.8.260">
    <property type="entry name" value="HI0933 insert domain-like"/>
    <property type="match status" value="1"/>
</dbReference>
<gene>
    <name evidence="6" type="ordered locus">wcw_0507</name>
</gene>
<dbReference type="Pfam" id="PF22780">
    <property type="entry name" value="HI0933_like_1st"/>
    <property type="match status" value="1"/>
</dbReference>
<evidence type="ECO:0000313" key="6">
    <source>
        <dbReference type="EMBL" id="ADI37878.1"/>
    </source>
</evidence>
<dbReference type="RefSeq" id="WP_013181604.1">
    <property type="nucleotide sequence ID" value="NC_014225.1"/>
</dbReference>
<feature type="domain" description="RsdA/BaiN/AoA(So)-like Rossmann fold-like" evidence="4">
    <location>
        <begin position="2"/>
        <end position="394"/>
    </location>
</feature>
<dbReference type="Gene3D" id="2.40.30.10">
    <property type="entry name" value="Translation factors"/>
    <property type="match status" value="1"/>
</dbReference>
<dbReference type="InterPro" id="IPR036188">
    <property type="entry name" value="FAD/NAD-bd_sf"/>
</dbReference>
<evidence type="ECO:0000256" key="2">
    <source>
        <dbReference type="ARBA" id="ARBA00022630"/>
    </source>
</evidence>
<dbReference type="AlphaFoldDB" id="D6YUR7"/>
<evidence type="ECO:0000313" key="7">
    <source>
        <dbReference type="Proteomes" id="UP000001505"/>
    </source>
</evidence>
<feature type="domain" description="RsdA/BaiN/AoA(So)-like insert" evidence="5">
    <location>
        <begin position="184"/>
        <end position="341"/>
    </location>
</feature>
<protein>
    <recommendedName>
        <fullName evidence="8">Flavoprotein</fullName>
    </recommendedName>
</protein>
<dbReference type="HOGENOM" id="CLU_025174_0_1_0"/>
<accession>D6YUR7</accession>
<dbReference type="OrthoDB" id="9773233at2"/>
<proteinExistence type="predicted"/>
<dbReference type="Gene3D" id="3.50.50.60">
    <property type="entry name" value="FAD/NAD(P)-binding domain"/>
    <property type="match status" value="1"/>
</dbReference>
<dbReference type="SUPFAM" id="SSF160996">
    <property type="entry name" value="HI0933 insert domain-like"/>
    <property type="match status" value="1"/>
</dbReference>
<dbReference type="InterPro" id="IPR023166">
    <property type="entry name" value="BaiN-like_dom_sf"/>
</dbReference>
<evidence type="ECO:0000259" key="4">
    <source>
        <dbReference type="Pfam" id="PF03486"/>
    </source>
</evidence>
<dbReference type="InterPro" id="IPR004792">
    <property type="entry name" value="BaiN-like"/>
</dbReference>
<reference evidence="6 7" key="1">
    <citation type="journal article" date="2010" name="PLoS ONE">
        <title>The Waddlia genome: a window into chlamydial biology.</title>
        <authorList>
            <person name="Bertelli C."/>
            <person name="Collyn F."/>
            <person name="Croxatto A."/>
            <person name="Ruckert C."/>
            <person name="Polkinghorne A."/>
            <person name="Kebbi-Beghdadi C."/>
            <person name="Goesmann A."/>
            <person name="Vaughan L."/>
            <person name="Greub G."/>
        </authorList>
    </citation>
    <scope>NUCLEOTIDE SEQUENCE [LARGE SCALE GENOMIC DNA]</scope>
    <source>
        <strain evidence="7">ATCC VR-1470 / WSU 86-1044</strain>
    </source>
</reference>